<dbReference type="InterPro" id="IPR012337">
    <property type="entry name" value="RNaseH-like_sf"/>
</dbReference>
<accession>A0A0L8IF41</accession>
<evidence type="ECO:0000313" key="1">
    <source>
        <dbReference type="EMBL" id="KOF99620.1"/>
    </source>
</evidence>
<protein>
    <recommendedName>
        <fullName evidence="2">DUF4371 domain-containing protein</fullName>
    </recommendedName>
</protein>
<feature type="non-terminal residue" evidence="1">
    <location>
        <position position="1"/>
    </location>
</feature>
<organism evidence="1">
    <name type="scientific">Octopus bimaculoides</name>
    <name type="common">California two-spotted octopus</name>
    <dbReference type="NCBI Taxonomy" id="37653"/>
    <lineage>
        <taxon>Eukaryota</taxon>
        <taxon>Metazoa</taxon>
        <taxon>Spiralia</taxon>
        <taxon>Lophotrochozoa</taxon>
        <taxon>Mollusca</taxon>
        <taxon>Cephalopoda</taxon>
        <taxon>Coleoidea</taxon>
        <taxon>Octopodiformes</taxon>
        <taxon>Octopoda</taxon>
        <taxon>Incirrata</taxon>
        <taxon>Octopodidae</taxon>
        <taxon>Octopus</taxon>
    </lineage>
</organism>
<proteinExistence type="predicted"/>
<dbReference type="EMBL" id="KQ415929">
    <property type="protein sequence ID" value="KOF99620.1"/>
    <property type="molecule type" value="Genomic_DNA"/>
</dbReference>
<dbReference type="SUPFAM" id="SSF53098">
    <property type="entry name" value="Ribonuclease H-like"/>
    <property type="match status" value="1"/>
</dbReference>
<dbReference type="PANTHER" id="PTHR45913:SF19">
    <property type="entry name" value="LOW QUALITY PROTEIN: ZINC FINGER BED DOMAIN-CONTAINING PROTEIN 5-LIKE"/>
    <property type="match status" value="1"/>
</dbReference>
<sequence length="374" mass="42542">RLGEKVKRQHINKTGQIYQKRAGIVEASYEVALLVAKNMKAHTFVESFVMPAAKIMVIHVIGEETAMKLESVFVSSNTVQRRIEEMSVDIADQVIEGVRALKYGFAIQLDVTNCCQLLTYVRCTQNNAVKTELLLSQELSSTTKGKDIFDVLHNFFKQNELDWGKLVGYPTDGAPSILGRKSGFQAHVKAASPNATTVHCLNRVIRIVNFVKTSALNSRLFKLLSEDFGSDHICPLHHTEVRWPSQGNATRHLFELRNELLVFFTEKEHDFQKDLVDEEFISMLAYLSDIFGALNSLNLSFQGPNCIVTEFISKLGVFVRKLDLWLKDVESKRHGMFELLSTLDREPNDEFAQEIARHLSLFKTELMHYFPDVT</sequence>
<name>A0A0L8IF41_OCTBM</name>
<dbReference type="AlphaFoldDB" id="A0A0L8IF41"/>
<evidence type="ECO:0008006" key="2">
    <source>
        <dbReference type="Google" id="ProtNLM"/>
    </source>
</evidence>
<dbReference type="PANTHER" id="PTHR45913">
    <property type="entry name" value="EPM2A-INTERACTING PROTEIN 1"/>
    <property type="match status" value="1"/>
</dbReference>
<gene>
    <name evidence="1" type="ORF">OCBIM_22014393mg</name>
</gene>
<dbReference type="OrthoDB" id="10000786at2759"/>
<dbReference type="STRING" id="37653.A0A0L8IF41"/>
<reference evidence="1" key="1">
    <citation type="submission" date="2015-07" db="EMBL/GenBank/DDBJ databases">
        <title>MeaNS - Measles Nucleotide Surveillance Program.</title>
        <authorList>
            <person name="Tran T."/>
            <person name="Druce J."/>
        </authorList>
    </citation>
    <scope>NUCLEOTIDE SEQUENCE</scope>
    <source>
        <strain evidence="1">UCB-OBI-ISO-001</strain>
        <tissue evidence="1">Gonad</tissue>
    </source>
</reference>